<evidence type="ECO:0000313" key="1">
    <source>
        <dbReference type="EMBL" id="GGA85416.1"/>
    </source>
</evidence>
<protein>
    <submittedName>
        <fullName evidence="1">Uncharacterized protein</fullName>
    </submittedName>
</protein>
<comment type="caution">
    <text evidence="1">The sequence shown here is derived from an EMBL/GenBank/DDBJ whole genome shotgun (WGS) entry which is preliminary data.</text>
</comment>
<reference evidence="1" key="1">
    <citation type="journal article" date="2014" name="Int. J. Syst. Evol. Microbiol.">
        <title>Complete genome sequence of Corynebacterium casei LMG S-19264T (=DSM 44701T), isolated from a smear-ripened cheese.</title>
        <authorList>
            <consortium name="US DOE Joint Genome Institute (JGI-PGF)"/>
            <person name="Walter F."/>
            <person name="Albersmeier A."/>
            <person name="Kalinowski J."/>
            <person name="Ruckert C."/>
        </authorList>
    </citation>
    <scope>NUCLEOTIDE SEQUENCE</scope>
    <source>
        <strain evidence="1">CGMCC 1.15448</strain>
    </source>
</reference>
<dbReference type="RefSeq" id="WP_188928324.1">
    <property type="nucleotide sequence ID" value="NZ_BMJC01000001.1"/>
</dbReference>
<sequence>MSNTDLSREAVHLQARQLFLLNKIAEVPIPAGQSGDTFWEELNCIGFNPAQSRLEATVSIKQTTGYSGGQCTFGSTEYIRFFVDWGSGYVDAGLTSFSVFDVPETPPGPGIHHPLSYMVYILLDDAQHRRICLSPVLPKVKAILSWNSVPNTDPNQSIVYGNAKEAQIQLNPRPWLFIDFLQAQKIAIDMPLLKQFDLHQPIPEAADKTADFIQLQTSYTELKIPAHRSLYKVVYPALKPLAAPAAAVPGFQADYFKKMDFNWESLAAFLLQSQGNTDFEEVTCVGLNADRDTLGAVIHVKKQAGYSGGLCWAGSVEYVAFWADWNNNGSFDSYLGTAQVGVHDITGLSADGLYYCVSLPLDLASHLKACQTQNVVGIRAVLSWDIPPSTTNSNELNYWGNRLDVRVLLRALETIGGNIGFHYHDIGSVPLNQINNGYGFASPVITPFNNRPWGADIRIAGRFNNSGPAGTVDYRVEFCSFDSLNDADWQPVTLSQIFYLYNPGTGYYDNVVTQNTTDGWFHYLEDFSGGTVIDEYYAMLATWHTAAVPVQGSYYIRVIYTTDHTHATFVRTAAVNIIVNNHQYSVNSAFHNYMSGGATLDTAYDVDMIFNGAGGCISVTAGTSFAGLFRAVHTYFAEAQLYVLPANSGAILSSGGITTPPGGTLERDTTSLVFSGFPGEPWTMDTSKMAKCGYVLVLQPFERTIYSNDLDLPYTILSIGFAIV</sequence>
<accession>A0A8J2U8D2</accession>
<organism evidence="1 2">
    <name type="scientific">Puia dinghuensis</name>
    <dbReference type="NCBI Taxonomy" id="1792502"/>
    <lineage>
        <taxon>Bacteria</taxon>
        <taxon>Pseudomonadati</taxon>
        <taxon>Bacteroidota</taxon>
        <taxon>Chitinophagia</taxon>
        <taxon>Chitinophagales</taxon>
        <taxon>Chitinophagaceae</taxon>
        <taxon>Puia</taxon>
    </lineage>
</organism>
<dbReference type="AlphaFoldDB" id="A0A8J2U8D2"/>
<gene>
    <name evidence="1" type="ORF">GCM10011511_05570</name>
</gene>
<name>A0A8J2U8D2_9BACT</name>
<keyword evidence="2" id="KW-1185">Reference proteome</keyword>
<evidence type="ECO:0000313" key="2">
    <source>
        <dbReference type="Proteomes" id="UP000607559"/>
    </source>
</evidence>
<reference evidence="1" key="2">
    <citation type="submission" date="2020-09" db="EMBL/GenBank/DDBJ databases">
        <authorList>
            <person name="Sun Q."/>
            <person name="Zhou Y."/>
        </authorList>
    </citation>
    <scope>NUCLEOTIDE SEQUENCE</scope>
    <source>
        <strain evidence="1">CGMCC 1.15448</strain>
    </source>
</reference>
<dbReference type="EMBL" id="BMJC01000001">
    <property type="protein sequence ID" value="GGA85416.1"/>
    <property type="molecule type" value="Genomic_DNA"/>
</dbReference>
<proteinExistence type="predicted"/>
<dbReference type="Proteomes" id="UP000607559">
    <property type="component" value="Unassembled WGS sequence"/>
</dbReference>